<organism evidence="1 2">
    <name type="scientific">Paenimyroides aestuarii</name>
    <dbReference type="NCBI Taxonomy" id="2968490"/>
    <lineage>
        <taxon>Bacteria</taxon>
        <taxon>Pseudomonadati</taxon>
        <taxon>Bacteroidota</taxon>
        <taxon>Flavobacteriia</taxon>
        <taxon>Flavobacteriales</taxon>
        <taxon>Flavobacteriaceae</taxon>
        <taxon>Paenimyroides</taxon>
    </lineage>
</organism>
<dbReference type="EMBL" id="CP102382">
    <property type="protein sequence ID" value="UUV21510.1"/>
    <property type="molecule type" value="Genomic_DNA"/>
</dbReference>
<gene>
    <name evidence="1" type="ORF">NPX36_00175</name>
</gene>
<name>A0ABY5NSJ1_9FLAO</name>
<sequence length="93" mass="10803">MSYNPNYPFDKEKWLTNKDKRYELSADIIESKMLIGKTKSEIKQLLGDEGNSDNSDYWNYYLGFRSGFAIIDASVLYNEFEDGKAVKIGQRET</sequence>
<proteinExistence type="predicted"/>
<dbReference type="Proteomes" id="UP001317001">
    <property type="component" value="Chromosome"/>
</dbReference>
<protein>
    <submittedName>
        <fullName evidence="1">Outer membrane protein assembly factor BamE</fullName>
    </submittedName>
</protein>
<reference evidence="1 2" key="1">
    <citation type="submission" date="2022-08" db="EMBL/GenBank/DDBJ databases">
        <title>Myroides zhujiangensis sp. nov., a novel bacterium isolated from sediment in the Pearl River Estuary.</title>
        <authorList>
            <person name="Cui L."/>
        </authorList>
    </citation>
    <scope>NUCLEOTIDE SEQUENCE [LARGE SCALE GENOMIC DNA]</scope>
    <source>
        <strain evidence="1 2">SCSIO 72103</strain>
    </source>
</reference>
<evidence type="ECO:0000313" key="2">
    <source>
        <dbReference type="Proteomes" id="UP001317001"/>
    </source>
</evidence>
<dbReference type="RefSeq" id="WP_257499435.1">
    <property type="nucleotide sequence ID" value="NZ_CP102382.1"/>
</dbReference>
<evidence type="ECO:0000313" key="1">
    <source>
        <dbReference type="EMBL" id="UUV21510.1"/>
    </source>
</evidence>
<accession>A0ABY5NSJ1</accession>
<keyword evidence="2" id="KW-1185">Reference proteome</keyword>